<evidence type="ECO:0000256" key="2">
    <source>
        <dbReference type="ARBA" id="ARBA00012513"/>
    </source>
</evidence>
<dbReference type="GO" id="GO:0044732">
    <property type="term" value="C:mitotic spindle pole body"/>
    <property type="evidence" value="ECO:0007669"/>
    <property type="project" value="TreeGrafter"/>
</dbReference>
<dbReference type="InterPro" id="IPR050660">
    <property type="entry name" value="NEK_Ser/Thr_kinase"/>
</dbReference>
<keyword evidence="12" id="KW-0175">Coiled coil</keyword>
<feature type="compositionally biased region" description="Polar residues" evidence="13">
    <location>
        <begin position="180"/>
        <end position="195"/>
    </location>
</feature>
<keyword evidence="5 10" id="KW-0547">Nucleotide-binding</keyword>
<gene>
    <name evidence="15" type="ORF">RI543_003259</name>
</gene>
<feature type="region of interest" description="Disordered" evidence="13">
    <location>
        <begin position="180"/>
        <end position="219"/>
    </location>
</feature>
<keyword evidence="6" id="KW-0418">Kinase</keyword>
<comment type="caution">
    <text evidence="15">The sequence shown here is derived from an EMBL/GenBank/DDBJ whole genome shotgun (WGS) entry which is preliminary data.</text>
</comment>
<feature type="coiled-coil region" evidence="12">
    <location>
        <begin position="354"/>
        <end position="399"/>
    </location>
</feature>
<dbReference type="Proteomes" id="UP001306508">
    <property type="component" value="Unassembled WGS sequence"/>
</dbReference>
<dbReference type="GO" id="GO:0005634">
    <property type="term" value="C:nucleus"/>
    <property type="evidence" value="ECO:0007669"/>
    <property type="project" value="TreeGrafter"/>
</dbReference>
<evidence type="ECO:0000256" key="11">
    <source>
        <dbReference type="RuleBase" id="RU000304"/>
    </source>
</evidence>
<evidence type="ECO:0000259" key="14">
    <source>
        <dbReference type="PROSITE" id="PS50011"/>
    </source>
</evidence>
<dbReference type="GO" id="GO:0005524">
    <property type="term" value="F:ATP binding"/>
    <property type="evidence" value="ECO:0007669"/>
    <property type="project" value="UniProtKB-UniRule"/>
</dbReference>
<proteinExistence type="inferred from homology"/>
<evidence type="ECO:0000256" key="7">
    <source>
        <dbReference type="ARBA" id="ARBA00022840"/>
    </source>
</evidence>
<dbReference type="PANTHER" id="PTHR43671:SF13">
    <property type="entry name" value="SERINE_THREONINE-PROTEIN KINASE NEK2"/>
    <property type="match status" value="1"/>
</dbReference>
<dbReference type="InterPro" id="IPR008271">
    <property type="entry name" value="Ser/Thr_kinase_AS"/>
</dbReference>
<sequence length="441" mass="51687">MYHRPEINGEYEILEEIGRGSFGSVRKVIHMPSNTVMVRKEIKYGHMNQKERHQLIAECKILSQLNHDNIVKFYSWDFNDQKQILYLYMEYCSQGDLQKLISRYKKEHKYIPEQTIWTILAQILLALYRCHYGEDTPPLLTIYDRMRKPQKQRNTNIVIHRDLKPGNIFLSDEDDIQFNGNMMNQDDNYNNGSPYNYNRGRSNSNASGTSNGNNSNGSNNYKKNGIGIVKLGDFGLAKSLGSSIQFATTYVGTPYYMSPEVLMDQPYSPLSDIWSLGCVIYELCSLHPPFQAKSYTELQNKIKNGKYERVPEYYSDGLMSIIKSMIKVDMRDRMSTFELLQDIQIRASRKALQLEIFERDLLNYEKELVNIEKILEKQAADYERTMNQLKEQFVQAVEERAREVVNGKKIGKVPETLYHNEYHYHEGLSSRPAYHWQTRYR</sequence>
<dbReference type="AlphaFoldDB" id="A0AAN7WSP6"/>
<feature type="binding site" evidence="10">
    <location>
        <position position="40"/>
    </location>
    <ligand>
        <name>ATP</name>
        <dbReference type="ChEBI" id="CHEBI:30616"/>
    </ligand>
</feature>
<keyword evidence="3 11" id="KW-0723">Serine/threonine-protein kinase</keyword>
<evidence type="ECO:0000256" key="3">
    <source>
        <dbReference type="ARBA" id="ARBA00022527"/>
    </source>
</evidence>
<name>A0AAN7WSP6_9SACH</name>
<accession>A0AAN7WSP6</accession>
<evidence type="ECO:0000313" key="16">
    <source>
        <dbReference type="Proteomes" id="UP001306508"/>
    </source>
</evidence>
<dbReference type="PROSITE" id="PS50011">
    <property type="entry name" value="PROTEIN_KINASE_DOM"/>
    <property type="match status" value="1"/>
</dbReference>
<feature type="compositionally biased region" description="Low complexity" evidence="13">
    <location>
        <begin position="196"/>
        <end position="219"/>
    </location>
</feature>
<evidence type="ECO:0000256" key="8">
    <source>
        <dbReference type="ARBA" id="ARBA00047899"/>
    </source>
</evidence>
<dbReference type="SUPFAM" id="SSF56112">
    <property type="entry name" value="Protein kinase-like (PK-like)"/>
    <property type="match status" value="1"/>
</dbReference>
<comment type="catalytic activity">
    <reaction evidence="8">
        <text>L-threonyl-[protein] + ATP = O-phospho-L-threonyl-[protein] + ADP + H(+)</text>
        <dbReference type="Rhea" id="RHEA:46608"/>
        <dbReference type="Rhea" id="RHEA-COMP:11060"/>
        <dbReference type="Rhea" id="RHEA-COMP:11605"/>
        <dbReference type="ChEBI" id="CHEBI:15378"/>
        <dbReference type="ChEBI" id="CHEBI:30013"/>
        <dbReference type="ChEBI" id="CHEBI:30616"/>
        <dbReference type="ChEBI" id="CHEBI:61977"/>
        <dbReference type="ChEBI" id="CHEBI:456216"/>
        <dbReference type="EC" id="2.7.11.1"/>
    </reaction>
</comment>
<feature type="domain" description="Protein kinase" evidence="14">
    <location>
        <begin position="11"/>
        <end position="345"/>
    </location>
</feature>
<dbReference type="InterPro" id="IPR011009">
    <property type="entry name" value="Kinase-like_dom_sf"/>
</dbReference>
<dbReference type="EMBL" id="JAWIZZ010000047">
    <property type="protein sequence ID" value="KAK5779368.1"/>
    <property type="molecule type" value="Genomic_DNA"/>
</dbReference>
<evidence type="ECO:0000256" key="1">
    <source>
        <dbReference type="ARBA" id="ARBA00010886"/>
    </source>
</evidence>
<evidence type="ECO:0000256" key="12">
    <source>
        <dbReference type="SAM" id="Coils"/>
    </source>
</evidence>
<keyword evidence="7 10" id="KW-0067">ATP-binding</keyword>
<dbReference type="SMART" id="SM00220">
    <property type="entry name" value="S_TKc"/>
    <property type="match status" value="1"/>
</dbReference>
<reference evidence="16" key="1">
    <citation type="submission" date="2023-07" db="EMBL/GenBank/DDBJ databases">
        <title>A draft genome of Kazachstania heterogenica Y-27499.</title>
        <authorList>
            <person name="Donic C."/>
            <person name="Kralova J.S."/>
            <person name="Fidel L."/>
            <person name="Ben-Dor S."/>
            <person name="Jung S."/>
        </authorList>
    </citation>
    <scope>NUCLEOTIDE SEQUENCE [LARGE SCALE GENOMIC DNA]</scope>
    <source>
        <strain evidence="16">Y27499</strain>
    </source>
</reference>
<dbReference type="PROSITE" id="PS00108">
    <property type="entry name" value="PROTEIN_KINASE_ST"/>
    <property type="match status" value="1"/>
</dbReference>
<evidence type="ECO:0000256" key="6">
    <source>
        <dbReference type="ARBA" id="ARBA00022777"/>
    </source>
</evidence>
<dbReference type="CDD" id="cd08217">
    <property type="entry name" value="STKc_Nek2"/>
    <property type="match status" value="1"/>
</dbReference>
<evidence type="ECO:0000313" key="15">
    <source>
        <dbReference type="EMBL" id="KAK5779368.1"/>
    </source>
</evidence>
<dbReference type="EC" id="2.7.11.1" evidence="2"/>
<dbReference type="GO" id="GO:0005737">
    <property type="term" value="C:cytoplasm"/>
    <property type="evidence" value="ECO:0007669"/>
    <property type="project" value="TreeGrafter"/>
</dbReference>
<dbReference type="Pfam" id="PF00069">
    <property type="entry name" value="Pkinase"/>
    <property type="match status" value="2"/>
</dbReference>
<dbReference type="PROSITE" id="PS00107">
    <property type="entry name" value="PROTEIN_KINASE_ATP"/>
    <property type="match status" value="1"/>
</dbReference>
<dbReference type="InterPro" id="IPR000719">
    <property type="entry name" value="Prot_kinase_dom"/>
</dbReference>
<protein>
    <recommendedName>
        <fullName evidence="2">non-specific serine/threonine protein kinase</fullName>
        <ecNumber evidence="2">2.7.11.1</ecNumber>
    </recommendedName>
</protein>
<dbReference type="PANTHER" id="PTHR43671">
    <property type="entry name" value="SERINE/THREONINE-PROTEIN KINASE NEK"/>
    <property type="match status" value="1"/>
</dbReference>
<comment type="catalytic activity">
    <reaction evidence="9">
        <text>L-seryl-[protein] + ATP = O-phospho-L-seryl-[protein] + ADP + H(+)</text>
        <dbReference type="Rhea" id="RHEA:17989"/>
        <dbReference type="Rhea" id="RHEA-COMP:9863"/>
        <dbReference type="Rhea" id="RHEA-COMP:11604"/>
        <dbReference type="ChEBI" id="CHEBI:15378"/>
        <dbReference type="ChEBI" id="CHEBI:29999"/>
        <dbReference type="ChEBI" id="CHEBI:30616"/>
        <dbReference type="ChEBI" id="CHEBI:83421"/>
        <dbReference type="ChEBI" id="CHEBI:456216"/>
        <dbReference type="EC" id="2.7.11.1"/>
    </reaction>
</comment>
<evidence type="ECO:0000256" key="5">
    <source>
        <dbReference type="ARBA" id="ARBA00022741"/>
    </source>
</evidence>
<comment type="similarity">
    <text evidence="1">Belongs to the protein kinase superfamily. NEK Ser/Thr protein kinase family. NIMA subfamily.</text>
</comment>
<evidence type="ECO:0000256" key="9">
    <source>
        <dbReference type="ARBA" id="ARBA00048679"/>
    </source>
</evidence>
<evidence type="ECO:0000256" key="10">
    <source>
        <dbReference type="PROSITE-ProRule" id="PRU10141"/>
    </source>
</evidence>
<keyword evidence="16" id="KW-1185">Reference proteome</keyword>
<dbReference type="InterPro" id="IPR017441">
    <property type="entry name" value="Protein_kinase_ATP_BS"/>
</dbReference>
<evidence type="ECO:0000256" key="4">
    <source>
        <dbReference type="ARBA" id="ARBA00022679"/>
    </source>
</evidence>
<keyword evidence="4" id="KW-0808">Transferase</keyword>
<dbReference type="FunFam" id="3.30.200.20:FF:000525">
    <property type="entry name" value="Serine/threonine-protein kinase KIN3"/>
    <property type="match status" value="1"/>
</dbReference>
<evidence type="ECO:0000256" key="13">
    <source>
        <dbReference type="SAM" id="MobiDB-lite"/>
    </source>
</evidence>
<dbReference type="Gene3D" id="1.10.510.10">
    <property type="entry name" value="Transferase(Phosphotransferase) domain 1"/>
    <property type="match status" value="2"/>
</dbReference>
<organism evidence="15 16">
    <name type="scientific">Arxiozyma heterogenica</name>
    <dbReference type="NCBI Taxonomy" id="278026"/>
    <lineage>
        <taxon>Eukaryota</taxon>
        <taxon>Fungi</taxon>
        <taxon>Dikarya</taxon>
        <taxon>Ascomycota</taxon>
        <taxon>Saccharomycotina</taxon>
        <taxon>Saccharomycetes</taxon>
        <taxon>Saccharomycetales</taxon>
        <taxon>Saccharomycetaceae</taxon>
        <taxon>Arxiozyma</taxon>
    </lineage>
</organism>
<dbReference type="GO" id="GO:0007059">
    <property type="term" value="P:chromosome segregation"/>
    <property type="evidence" value="ECO:0007669"/>
    <property type="project" value="TreeGrafter"/>
</dbReference>
<dbReference type="GO" id="GO:0004674">
    <property type="term" value="F:protein serine/threonine kinase activity"/>
    <property type="evidence" value="ECO:0007669"/>
    <property type="project" value="UniProtKB-KW"/>
</dbReference>